<organism evidence="1 2">
    <name type="scientific">Nocardioides panacisoli</name>
    <dbReference type="NCBI Taxonomy" id="627624"/>
    <lineage>
        <taxon>Bacteria</taxon>
        <taxon>Bacillati</taxon>
        <taxon>Actinomycetota</taxon>
        <taxon>Actinomycetes</taxon>
        <taxon>Propionibacteriales</taxon>
        <taxon>Nocardioidaceae</taxon>
        <taxon>Nocardioides</taxon>
    </lineage>
</organism>
<dbReference type="RefSeq" id="WP_344776602.1">
    <property type="nucleotide sequence ID" value="NZ_BAABAH010000010.1"/>
</dbReference>
<protein>
    <recommendedName>
        <fullName evidence="3">Nuclear transport factor 2 family protein</fullName>
    </recommendedName>
</protein>
<evidence type="ECO:0008006" key="3">
    <source>
        <dbReference type="Google" id="ProtNLM"/>
    </source>
</evidence>
<dbReference type="Proteomes" id="UP001501821">
    <property type="component" value="Unassembled WGS sequence"/>
</dbReference>
<proteinExistence type="predicted"/>
<evidence type="ECO:0000313" key="1">
    <source>
        <dbReference type="EMBL" id="GAA3825622.1"/>
    </source>
</evidence>
<sequence>MTATDTRTEVDAVVAAVVRWLETGEVAAGLFAEDMFLDLTLPHWRVQVLGADAVARSRADFHPFPGKVRVERVDHTERGFVMAFEERWHDKGEDWYCREQLRADVVGGALTDVTVYCTGDWDEAVQARHAAQVSLIRP</sequence>
<name>A0ABP7IT40_9ACTN</name>
<evidence type="ECO:0000313" key="2">
    <source>
        <dbReference type="Proteomes" id="UP001501821"/>
    </source>
</evidence>
<dbReference type="EMBL" id="BAABAH010000010">
    <property type="protein sequence ID" value="GAA3825622.1"/>
    <property type="molecule type" value="Genomic_DNA"/>
</dbReference>
<comment type="caution">
    <text evidence="1">The sequence shown here is derived from an EMBL/GenBank/DDBJ whole genome shotgun (WGS) entry which is preliminary data.</text>
</comment>
<keyword evidence="2" id="KW-1185">Reference proteome</keyword>
<gene>
    <name evidence="1" type="ORF">GCM10022242_28720</name>
</gene>
<reference evidence="2" key="1">
    <citation type="journal article" date="2019" name="Int. J. Syst. Evol. Microbiol.">
        <title>The Global Catalogue of Microorganisms (GCM) 10K type strain sequencing project: providing services to taxonomists for standard genome sequencing and annotation.</title>
        <authorList>
            <consortium name="The Broad Institute Genomics Platform"/>
            <consortium name="The Broad Institute Genome Sequencing Center for Infectious Disease"/>
            <person name="Wu L."/>
            <person name="Ma J."/>
        </authorList>
    </citation>
    <scope>NUCLEOTIDE SEQUENCE [LARGE SCALE GENOMIC DNA]</scope>
    <source>
        <strain evidence="2">JCM 16953</strain>
    </source>
</reference>
<accession>A0ABP7IT40</accession>